<dbReference type="Proteomes" id="UP000042997">
    <property type="component" value="Unassembled WGS sequence"/>
</dbReference>
<dbReference type="EMBL" id="CCSD01000084">
    <property type="protein sequence ID" value="CDZ90321.1"/>
    <property type="molecule type" value="Genomic_DNA"/>
</dbReference>
<evidence type="ECO:0000313" key="1">
    <source>
        <dbReference type="EMBL" id="CDZ90321.1"/>
    </source>
</evidence>
<dbReference type="AlphaFoldDB" id="A0A098BRH7"/>
<name>A0A098BRH7_9NOCA</name>
<accession>A0A098BRH7</accession>
<organism evidence="1 2">
    <name type="scientific">Rhodococcus ruber</name>
    <dbReference type="NCBI Taxonomy" id="1830"/>
    <lineage>
        <taxon>Bacteria</taxon>
        <taxon>Bacillati</taxon>
        <taxon>Actinomycetota</taxon>
        <taxon>Actinomycetes</taxon>
        <taxon>Mycobacteriales</taxon>
        <taxon>Nocardiaceae</taxon>
        <taxon>Rhodococcus</taxon>
    </lineage>
</organism>
<sequence length="74" mass="8287">MSGPCRVSALVKNFNQTPLVLDERVNPGGLAVKVTGDGTLFLQRWHHDLKSRSILLVNRLMSRAHIERLELSGH</sequence>
<proteinExistence type="predicted"/>
<protein>
    <submittedName>
        <fullName evidence="1">Uncharacterized protein</fullName>
    </submittedName>
</protein>
<evidence type="ECO:0000313" key="2">
    <source>
        <dbReference type="Proteomes" id="UP000042997"/>
    </source>
</evidence>
<gene>
    <name evidence="1" type="ORF">RHRU231_700009</name>
</gene>
<reference evidence="1 2" key="1">
    <citation type="journal article" date="2014" name="Genome Announc.">
        <title>Draft Genome Sequence of Propane- and Butane-Oxidizing Actinobacterium Rhodococcus ruber IEGM 231.</title>
        <authorList>
            <person name="Ivshina I.B."/>
            <person name="Kuyukina M.S."/>
            <person name="Krivoruchko A.V."/>
            <person name="Barbe V."/>
            <person name="Fischer C."/>
        </authorList>
    </citation>
    <scope>NUCLEOTIDE SEQUENCE [LARGE SCALE GENOMIC DNA]</scope>
</reference>